<protein>
    <submittedName>
        <fullName evidence="1">WGS project CAEQ00000000 data, annotated contig 2163</fullName>
    </submittedName>
</protein>
<name>F9WBY8_TRYCI</name>
<reference evidence="2" key="1">
    <citation type="submission" date="2011-07" db="EMBL/GenBank/DDBJ databases">
        <title>Divergent evolution of antigenic variation in African trypanosomes.</title>
        <authorList>
            <person name="Jackson A.P."/>
            <person name="Berry A."/>
            <person name="Allison H.C."/>
            <person name="Burton P."/>
            <person name="Anderson J."/>
            <person name="Aslett M."/>
            <person name="Brown R."/>
            <person name="Corton N."/>
            <person name="Harris D."/>
            <person name="Hauser H."/>
            <person name="Gamble J."/>
            <person name="Gilderthorp R."/>
            <person name="McQuillan J."/>
            <person name="Quail M.A."/>
            <person name="Sanders M."/>
            <person name="Van Tonder A."/>
            <person name="Ginger M.L."/>
            <person name="Donelson J.E."/>
            <person name="Field M.C."/>
            <person name="Barry J.D."/>
            <person name="Berriman M."/>
            <person name="Hertz-Fowler C."/>
        </authorList>
    </citation>
    <scope>NUCLEOTIDE SEQUENCE [LARGE SCALE GENOMIC DNA]</scope>
    <source>
        <strain evidence="2">IL3000</strain>
    </source>
</reference>
<dbReference type="AlphaFoldDB" id="F9WBY8"/>
<evidence type="ECO:0000313" key="2">
    <source>
        <dbReference type="Proteomes" id="UP000000702"/>
    </source>
</evidence>
<dbReference type="VEuPathDB" id="TriTrypDB:TcIL3000_0_53620"/>
<organism evidence="1 2">
    <name type="scientific">Trypanosoma congolense (strain IL3000)</name>
    <dbReference type="NCBI Taxonomy" id="1068625"/>
    <lineage>
        <taxon>Eukaryota</taxon>
        <taxon>Discoba</taxon>
        <taxon>Euglenozoa</taxon>
        <taxon>Kinetoplastea</taxon>
        <taxon>Metakinetoplastina</taxon>
        <taxon>Trypanosomatida</taxon>
        <taxon>Trypanosomatidae</taxon>
        <taxon>Trypanosoma</taxon>
        <taxon>Nannomonas</taxon>
    </lineage>
</organism>
<reference evidence="1 2" key="2">
    <citation type="journal article" date="2012" name="Proc. Natl. Acad. Sci. U.S.A.">
        <title>Antigenic diversity is generated by distinct evolutionary mechanisms in African trypanosome species.</title>
        <authorList>
            <person name="Jackson A.P."/>
            <person name="Berry A."/>
            <person name="Aslett M."/>
            <person name="Allison H.C."/>
            <person name="Burton P."/>
            <person name="Vavrova-Anderson J."/>
            <person name="Brown R."/>
            <person name="Browne H."/>
            <person name="Corton N."/>
            <person name="Hauser H."/>
            <person name="Gamble J."/>
            <person name="Gilderthorp R."/>
            <person name="Marcello L."/>
            <person name="McQuillan J."/>
            <person name="Otto T.D."/>
            <person name="Quail M.A."/>
            <person name="Sanders M.J."/>
            <person name="van Tonder A."/>
            <person name="Ginger M.L."/>
            <person name="Field M.C."/>
            <person name="Barry J.D."/>
            <person name="Hertz-Fowler C."/>
            <person name="Berriman M."/>
        </authorList>
    </citation>
    <scope>NUCLEOTIDE SEQUENCE [LARGE SCALE GENOMIC DNA]</scope>
    <source>
        <strain evidence="1 2">IL3000</strain>
    </source>
</reference>
<dbReference type="Proteomes" id="UP000000702">
    <property type="component" value="Unassembled WGS sequence"/>
</dbReference>
<comment type="caution">
    <text evidence="1">The sequence shown here is derived from an EMBL/GenBank/DDBJ whole genome shotgun (WGS) entry which is preliminary data.</text>
</comment>
<gene>
    <name evidence="1" type="ORF">TCIL3000_0_53620</name>
</gene>
<evidence type="ECO:0000313" key="1">
    <source>
        <dbReference type="EMBL" id="CCD14775.1"/>
    </source>
</evidence>
<sequence>MRDYTGICCLLHSQPLCVVSKHCVTLVFTLHGPRLKNNTITTTIALYSIMTFQEPFRLRCIAGTISHGRLRLVNIYTNKYVRSLFFSWLITPLLLALNPDTPMYHKGPVLCLGINTPPALLPVRMDWCGQEARGCQRKYAALPALWGGGRCENAPPHVHALLDVKLNLLLISRDVERNLLP</sequence>
<keyword evidence="2" id="KW-1185">Reference proteome</keyword>
<dbReference type="EMBL" id="CAEQ01001645">
    <property type="protein sequence ID" value="CCD14775.1"/>
    <property type="molecule type" value="Genomic_DNA"/>
</dbReference>
<proteinExistence type="predicted"/>
<accession>F9WBY8</accession>